<protein>
    <recommendedName>
        <fullName evidence="7">NAC domain-containing protein</fullName>
    </recommendedName>
</protein>
<evidence type="ECO:0000256" key="5">
    <source>
        <dbReference type="ARBA" id="ARBA00023242"/>
    </source>
</evidence>
<name>A0A540MZ89_MALBA</name>
<evidence type="ECO:0000313" key="9">
    <source>
        <dbReference type="Proteomes" id="UP000315295"/>
    </source>
</evidence>
<gene>
    <name evidence="8" type="ORF">C1H46_010316</name>
</gene>
<dbReference type="Gene3D" id="2.170.150.80">
    <property type="entry name" value="NAC domain"/>
    <property type="match status" value="1"/>
</dbReference>
<dbReference type="PROSITE" id="PS51005">
    <property type="entry name" value="NAC"/>
    <property type="match status" value="1"/>
</dbReference>
<evidence type="ECO:0000259" key="7">
    <source>
        <dbReference type="PROSITE" id="PS51005"/>
    </source>
</evidence>
<dbReference type="InterPro" id="IPR003441">
    <property type="entry name" value="NAC-dom"/>
</dbReference>
<proteinExistence type="predicted"/>
<evidence type="ECO:0000256" key="6">
    <source>
        <dbReference type="SAM" id="MobiDB-lite"/>
    </source>
</evidence>
<accession>A0A540MZ89</accession>
<comment type="subcellular location">
    <subcellularLocation>
        <location evidence="1">Nucleus</location>
    </subcellularLocation>
</comment>
<dbReference type="EMBL" id="VIEB01000146">
    <property type="protein sequence ID" value="TQE04096.1"/>
    <property type="molecule type" value="Genomic_DNA"/>
</dbReference>
<feature type="region of interest" description="Disordered" evidence="6">
    <location>
        <begin position="180"/>
        <end position="240"/>
    </location>
</feature>
<evidence type="ECO:0000256" key="1">
    <source>
        <dbReference type="ARBA" id="ARBA00004123"/>
    </source>
</evidence>
<keyword evidence="9" id="KW-1185">Reference proteome</keyword>
<feature type="compositionally biased region" description="Acidic residues" evidence="6">
    <location>
        <begin position="227"/>
        <end position="236"/>
    </location>
</feature>
<dbReference type="GO" id="GO:0003677">
    <property type="term" value="F:DNA binding"/>
    <property type="evidence" value="ECO:0007669"/>
    <property type="project" value="UniProtKB-KW"/>
</dbReference>
<keyword evidence="2" id="KW-0805">Transcription regulation</keyword>
<keyword evidence="3" id="KW-0238">DNA-binding</keyword>
<dbReference type="AlphaFoldDB" id="A0A540MZ89"/>
<dbReference type="GO" id="GO:0006355">
    <property type="term" value="P:regulation of DNA-templated transcription"/>
    <property type="evidence" value="ECO:0007669"/>
    <property type="project" value="InterPro"/>
</dbReference>
<keyword evidence="5" id="KW-0539">Nucleus</keyword>
<reference evidence="8 9" key="1">
    <citation type="journal article" date="2019" name="G3 (Bethesda)">
        <title>Sequencing of a Wild Apple (Malus baccata) Genome Unravels the Differences Between Cultivated and Wild Apple Species Regarding Disease Resistance and Cold Tolerance.</title>
        <authorList>
            <person name="Chen X."/>
        </authorList>
    </citation>
    <scope>NUCLEOTIDE SEQUENCE [LARGE SCALE GENOMIC DNA]</scope>
    <source>
        <strain evidence="9">cv. Shandingzi</strain>
        <tissue evidence="8">Leaves</tissue>
    </source>
</reference>
<dbReference type="Proteomes" id="UP000315295">
    <property type="component" value="Unassembled WGS sequence"/>
</dbReference>
<evidence type="ECO:0000256" key="4">
    <source>
        <dbReference type="ARBA" id="ARBA00023163"/>
    </source>
</evidence>
<keyword evidence="4" id="KW-0804">Transcription</keyword>
<organism evidence="8 9">
    <name type="scientific">Malus baccata</name>
    <name type="common">Siberian crab apple</name>
    <name type="synonym">Pyrus baccata</name>
    <dbReference type="NCBI Taxonomy" id="106549"/>
    <lineage>
        <taxon>Eukaryota</taxon>
        <taxon>Viridiplantae</taxon>
        <taxon>Streptophyta</taxon>
        <taxon>Embryophyta</taxon>
        <taxon>Tracheophyta</taxon>
        <taxon>Spermatophyta</taxon>
        <taxon>Magnoliopsida</taxon>
        <taxon>eudicotyledons</taxon>
        <taxon>Gunneridae</taxon>
        <taxon>Pentapetalae</taxon>
        <taxon>rosids</taxon>
        <taxon>fabids</taxon>
        <taxon>Rosales</taxon>
        <taxon>Rosaceae</taxon>
        <taxon>Amygdaloideae</taxon>
        <taxon>Maleae</taxon>
        <taxon>Malus</taxon>
    </lineage>
</organism>
<dbReference type="Pfam" id="PF02365">
    <property type="entry name" value="NAM"/>
    <property type="match status" value="1"/>
</dbReference>
<dbReference type="GO" id="GO:0005634">
    <property type="term" value="C:nucleus"/>
    <property type="evidence" value="ECO:0007669"/>
    <property type="project" value="UniProtKB-SubCell"/>
</dbReference>
<evidence type="ECO:0000256" key="2">
    <source>
        <dbReference type="ARBA" id="ARBA00023015"/>
    </source>
</evidence>
<evidence type="ECO:0000313" key="8">
    <source>
        <dbReference type="EMBL" id="TQE04096.1"/>
    </source>
</evidence>
<feature type="compositionally biased region" description="Polar residues" evidence="6">
    <location>
        <begin position="205"/>
        <end position="216"/>
    </location>
</feature>
<dbReference type="PANTHER" id="PTHR31989">
    <property type="entry name" value="NAC DOMAIN-CONTAINING PROTEIN 82-RELATED"/>
    <property type="match status" value="1"/>
</dbReference>
<feature type="domain" description="NAC" evidence="7">
    <location>
        <begin position="8"/>
        <end position="178"/>
    </location>
</feature>
<comment type="caution">
    <text evidence="8">The sequence shown here is derived from an EMBL/GenBank/DDBJ whole genome shotgun (WGS) entry which is preliminary data.</text>
</comment>
<dbReference type="InterPro" id="IPR036093">
    <property type="entry name" value="NAC_dom_sf"/>
</dbReference>
<feature type="compositionally biased region" description="Polar residues" evidence="6">
    <location>
        <begin position="180"/>
        <end position="197"/>
    </location>
</feature>
<evidence type="ECO:0000256" key="3">
    <source>
        <dbReference type="ARBA" id="ARBA00023125"/>
    </source>
</evidence>
<sequence>MEINHSLVPTGFRFKPTDQELIGRFLRYFLVETPRLLPPPPHHTFMHECNLFGNHSEPSEIWEAFGGGGALQLAAADQPALYFFSELTKKKPKGSNIMRKMGRSGGNWDGKAVPAWVEGTDGTSACIGLKRTFSYKNVGSEDHGAWLLDEYSLFAAPRKRKSHTSYDFDYVLCRLRKTCPTSSSSEDDQVTASTKNGINKRKCPTSPSSEDQVTTSNKRKKKQQANEEIESDDDQEAGSNQNMNLIVVVEEEEGQGNSCLTSNDPRLTITVAESNEIVDKVPTDGAVEEEVLSPTAFALKEFLLSEPEEVLMLTASEVAGDARVEELYAELKEVLHPSMDDCWDRLQLQSLDGGNFWSSTFMDEHLNV</sequence>
<dbReference type="SUPFAM" id="SSF101941">
    <property type="entry name" value="NAC domain"/>
    <property type="match status" value="1"/>
</dbReference>